<evidence type="ECO:0000256" key="1">
    <source>
        <dbReference type="SAM" id="Coils"/>
    </source>
</evidence>
<dbReference type="OrthoDB" id="3197614at2759"/>
<evidence type="ECO:0000313" key="4">
    <source>
        <dbReference type="Proteomes" id="UP000009131"/>
    </source>
</evidence>
<dbReference type="AlphaFoldDB" id="G7E640"/>
<feature type="region of interest" description="Disordered" evidence="2">
    <location>
        <begin position="74"/>
        <end position="138"/>
    </location>
</feature>
<proteinExistence type="predicted"/>
<feature type="coiled-coil region" evidence="1">
    <location>
        <begin position="225"/>
        <end position="266"/>
    </location>
</feature>
<dbReference type="STRING" id="764103.G7E640"/>
<keyword evidence="1" id="KW-0175">Coiled coil</keyword>
<reference evidence="3 4" key="1">
    <citation type="journal article" date="2011" name="J. Gen. Appl. Microbiol.">
        <title>Draft genome sequencing of the enigmatic basidiomycete Mixia osmundae.</title>
        <authorList>
            <person name="Nishida H."/>
            <person name="Nagatsuka Y."/>
            <person name="Sugiyama J."/>
        </authorList>
    </citation>
    <scope>NUCLEOTIDE SEQUENCE [LARGE SCALE GENOMIC DNA]</scope>
    <source>
        <strain evidence="4">CBS 9802 / IAM 14324 / JCM 22182 / KY 12970</strain>
    </source>
</reference>
<feature type="compositionally biased region" description="Low complexity" evidence="2">
    <location>
        <begin position="113"/>
        <end position="138"/>
    </location>
</feature>
<dbReference type="Proteomes" id="UP000009131">
    <property type="component" value="Unassembled WGS sequence"/>
</dbReference>
<reference evidence="3 4" key="2">
    <citation type="journal article" date="2012" name="Open Biol.">
        <title>Characteristics of nucleosomes and linker DNA regions on the genome of the basidiomycete Mixia osmundae revealed by mono- and dinucleosome mapping.</title>
        <authorList>
            <person name="Nishida H."/>
            <person name="Kondo S."/>
            <person name="Matsumoto T."/>
            <person name="Suzuki Y."/>
            <person name="Yoshikawa H."/>
            <person name="Taylor T.D."/>
            <person name="Sugiyama J."/>
        </authorList>
    </citation>
    <scope>NUCLEOTIDE SEQUENCE [LARGE SCALE GENOMIC DNA]</scope>
    <source>
        <strain evidence="4">CBS 9802 / IAM 14324 / JCM 22182 / KY 12970</strain>
    </source>
</reference>
<dbReference type="HOGENOM" id="CLU_790083_0_0_1"/>
<organism evidence="3 4">
    <name type="scientific">Mixia osmundae (strain CBS 9802 / IAM 14324 / JCM 22182 / KY 12970)</name>
    <dbReference type="NCBI Taxonomy" id="764103"/>
    <lineage>
        <taxon>Eukaryota</taxon>
        <taxon>Fungi</taxon>
        <taxon>Dikarya</taxon>
        <taxon>Basidiomycota</taxon>
        <taxon>Pucciniomycotina</taxon>
        <taxon>Mixiomycetes</taxon>
        <taxon>Mixiales</taxon>
        <taxon>Mixiaceae</taxon>
        <taxon>Mixia</taxon>
    </lineage>
</organism>
<protein>
    <submittedName>
        <fullName evidence="3">Uncharacterized protein</fullName>
    </submittedName>
</protein>
<dbReference type="RefSeq" id="XP_014569184.1">
    <property type="nucleotide sequence ID" value="XM_014713698.1"/>
</dbReference>
<gene>
    <name evidence="3" type="primary">Mo04984</name>
    <name evidence="3" type="ORF">E5Q_04984</name>
</gene>
<dbReference type="OMA" id="WRIDISS"/>
<dbReference type="EMBL" id="BABT02000150">
    <property type="protein sequence ID" value="GAA98300.1"/>
    <property type="molecule type" value="Genomic_DNA"/>
</dbReference>
<comment type="caution">
    <text evidence="3">The sequence shown here is derived from an EMBL/GenBank/DDBJ whole genome shotgun (WGS) entry which is preliminary data.</text>
</comment>
<keyword evidence="4" id="KW-1185">Reference proteome</keyword>
<evidence type="ECO:0000256" key="2">
    <source>
        <dbReference type="SAM" id="MobiDB-lite"/>
    </source>
</evidence>
<name>G7E640_MIXOS</name>
<evidence type="ECO:0000313" key="3">
    <source>
        <dbReference type="EMBL" id="GAA98300.1"/>
    </source>
</evidence>
<dbReference type="InParanoid" id="G7E640"/>
<sequence>MALNKAHTLAKLAEEQADQGKLLAAVSTRQQAAAAYTTASQATTDASATAMLLNLSAAQTKHAGELQWRIDISSHKSDPAPSRTAGQSHRHGHLGPRQPTAPRRSTTAPAQPSRLQQSVASSASSRLSPSSSLSSGESFSMVRSNASEADPFSQFMRIIDDLQDKLTKPVAFASAPISGKLSPDRRKVTSDEIDRLTESFLLVPREVPAAFLVRPQAEERPVQMLANNQRTVEELLIENASLKSALDRLAKEHERQKKLIARQSEERDSIKQSVLDLSQQVRRSVDSQPFTAQKTDLARIAKLEMERADLEKAAAEGAKYKMRYNALREAIKKRRAAKDTNKDSAHVVDTN</sequence>
<accession>G7E640</accession>